<comment type="pathway">
    <text evidence="2 13">Glycolipid biosynthesis; glycosylphosphatidylinositol-anchor biosynthesis.</text>
</comment>
<evidence type="ECO:0000256" key="8">
    <source>
        <dbReference type="ARBA" id="ARBA00022824"/>
    </source>
</evidence>
<evidence type="ECO:0000256" key="6">
    <source>
        <dbReference type="ARBA" id="ARBA00022679"/>
    </source>
</evidence>
<comment type="similarity">
    <text evidence="3 13">Belongs to the PIGM family.</text>
</comment>
<keyword evidence="9 13" id="KW-1133">Transmembrane helix</keyword>
<evidence type="ECO:0000256" key="11">
    <source>
        <dbReference type="ARBA" id="ARBA00093408"/>
    </source>
</evidence>
<keyword evidence="5 13" id="KW-0328">Glycosyltransferase</keyword>
<evidence type="ECO:0000256" key="13">
    <source>
        <dbReference type="RuleBase" id="RU365064"/>
    </source>
</evidence>
<comment type="subcellular location">
    <subcellularLocation>
        <location evidence="1 13">Endoplasmic reticulum membrane</location>
        <topology evidence="1 13">Multi-pass membrane protein</topology>
    </subcellularLocation>
</comment>
<evidence type="ECO:0000256" key="12">
    <source>
        <dbReference type="ARBA" id="ARBA00093608"/>
    </source>
</evidence>
<feature type="transmembrane region" description="Helical" evidence="13">
    <location>
        <begin position="217"/>
        <end position="236"/>
    </location>
</feature>
<evidence type="ECO:0000256" key="1">
    <source>
        <dbReference type="ARBA" id="ARBA00004477"/>
    </source>
</evidence>
<dbReference type="GO" id="GO:0006506">
    <property type="term" value="P:GPI anchor biosynthetic process"/>
    <property type="evidence" value="ECO:0007669"/>
    <property type="project" value="UniProtKB-UniPathway"/>
</dbReference>
<feature type="transmembrane region" description="Helical" evidence="13">
    <location>
        <begin position="376"/>
        <end position="395"/>
    </location>
</feature>
<dbReference type="PANTHER" id="PTHR12886">
    <property type="entry name" value="PIG-M MANNOSYLTRANSFERASE"/>
    <property type="match status" value="1"/>
</dbReference>
<comment type="function">
    <text evidence="11 13">Catalytic subunit of the glycosylphosphatidylinositol-mannosyltransferase I complex which catalyzes the transfer of the first mannose, via an alpha-1,4 bond from a dolichol-phosphate-mannose (Dol-P-Man) to the glucosaminyl acyl phosphatidylinositol (GlcN-(acyl)PI) intermediate to generate alpha-D-Man-(1-&gt;4)-alpha-D-GlcN-(1-&gt;6)-(1-radyl,2-acyl-sn-glycero-3-phospho)-2-acyl-inositol and participates in the sixth step of the glycosylphosphatidylinositol-anchor biosynthesis.</text>
</comment>
<comment type="caution">
    <text evidence="14">The sequence shown here is derived from an EMBL/GenBank/DDBJ whole genome shotgun (WGS) entry which is preliminary data.</text>
</comment>
<dbReference type="Pfam" id="PF05007">
    <property type="entry name" value="Mannosyl_trans"/>
    <property type="match status" value="1"/>
</dbReference>
<evidence type="ECO:0000256" key="9">
    <source>
        <dbReference type="ARBA" id="ARBA00022989"/>
    </source>
</evidence>
<accession>A0A8J1Y8F1</accession>
<feature type="transmembrane region" description="Helical" evidence="13">
    <location>
        <begin position="323"/>
        <end position="339"/>
    </location>
</feature>
<dbReference type="GO" id="GO:1990529">
    <property type="term" value="C:glycosylphosphatidylinositol-mannosyltransferase I complex"/>
    <property type="evidence" value="ECO:0007669"/>
    <property type="project" value="TreeGrafter"/>
</dbReference>
<feature type="transmembrane region" description="Helical" evidence="13">
    <location>
        <begin position="83"/>
        <end position="101"/>
    </location>
</feature>
<proteinExistence type="inferred from homology"/>
<evidence type="ECO:0000313" key="14">
    <source>
        <dbReference type="EMBL" id="CAH1780435.1"/>
    </source>
</evidence>
<dbReference type="GO" id="GO:0051751">
    <property type="term" value="F:alpha-1,4-mannosyltransferase activity"/>
    <property type="evidence" value="ECO:0007669"/>
    <property type="project" value="InterPro"/>
</dbReference>
<evidence type="ECO:0000256" key="4">
    <source>
        <dbReference type="ARBA" id="ARBA00022502"/>
    </source>
</evidence>
<feature type="transmembrane region" description="Helical" evidence="13">
    <location>
        <begin position="7"/>
        <end position="28"/>
    </location>
</feature>
<evidence type="ECO:0000256" key="2">
    <source>
        <dbReference type="ARBA" id="ARBA00004687"/>
    </source>
</evidence>
<dbReference type="GO" id="GO:0005789">
    <property type="term" value="C:endoplasmic reticulum membrane"/>
    <property type="evidence" value="ECO:0007669"/>
    <property type="project" value="UniProtKB-SubCell"/>
</dbReference>
<protein>
    <recommendedName>
        <fullName evidence="12 13">GPI alpha-1,4-mannosyltransferase I, catalytic subunit</fullName>
        <ecNumber evidence="13">2.4.1.-</ecNumber>
    </recommendedName>
    <alternativeName>
        <fullName evidence="13">GPI mannosyltransferase I</fullName>
    </alternativeName>
</protein>
<feature type="transmembrane region" description="Helical" evidence="13">
    <location>
        <begin position="344"/>
        <end position="364"/>
    </location>
</feature>
<evidence type="ECO:0000256" key="3">
    <source>
        <dbReference type="ARBA" id="ARBA00011071"/>
    </source>
</evidence>
<dbReference type="GO" id="GO:0004376">
    <property type="term" value="F:GPI mannosyltransferase activity"/>
    <property type="evidence" value="ECO:0007669"/>
    <property type="project" value="InterPro"/>
</dbReference>
<dbReference type="EMBL" id="CAIIXF020000003">
    <property type="protein sequence ID" value="CAH1780435.1"/>
    <property type="molecule type" value="Genomic_DNA"/>
</dbReference>
<evidence type="ECO:0000256" key="7">
    <source>
        <dbReference type="ARBA" id="ARBA00022692"/>
    </source>
</evidence>
<dbReference type="OrthoDB" id="1741594at2759"/>
<dbReference type="Proteomes" id="UP000749559">
    <property type="component" value="Unassembled WGS sequence"/>
</dbReference>
<dbReference type="InterPro" id="IPR007704">
    <property type="entry name" value="PIG-M"/>
</dbReference>
<name>A0A8J1Y8F1_OWEFU</name>
<evidence type="ECO:0000256" key="10">
    <source>
        <dbReference type="ARBA" id="ARBA00023136"/>
    </source>
</evidence>
<evidence type="ECO:0000313" key="15">
    <source>
        <dbReference type="Proteomes" id="UP000749559"/>
    </source>
</evidence>
<feature type="transmembrane region" description="Helical" evidence="13">
    <location>
        <begin position="113"/>
        <end position="130"/>
    </location>
</feature>
<sequence>MGFDSSEILHFLFGSFVCRLIFTVYGIYQDSTMLVKYTDVDYYVFNDAAHFVSKGLSPYIRRTYRYTPLLAFILAPNVHIHEIFGKLLFVTCDILTGYLIYKIVRLRNSPTHVAIFCACLWLFNPLPITVSTRGNAESIMTFLVLLTLYLIQTGQNTHRWMAGFTYALSVHVKIYPVTYALPIFLYLSRKEDCLELMQKPTIRTFFKLIWHREKMEFIMIAKLTFFILTALFYMMYGYKFLHETYLYHLTRRDIRHNFSVYFYMLYLTEGSAYSLVLGLVVFLPQVALLLVLSWRYYDDLPFCCFLNTFVFVTLNKVCTSQYFLWYLCLLPVIIPNLNISRRKAIVMVTAWFLGQGLWLTPAYFLEFQGQSTFLYIWIAGLAFFLINIWILGVIIQNYTNRTDHLQNIAKYLNLKNLKFWKRLL</sequence>
<keyword evidence="8 13" id="KW-0256">Endoplasmic reticulum</keyword>
<dbReference type="AlphaFoldDB" id="A0A8J1Y8F1"/>
<evidence type="ECO:0000256" key="5">
    <source>
        <dbReference type="ARBA" id="ARBA00022676"/>
    </source>
</evidence>
<feature type="transmembrane region" description="Helical" evidence="13">
    <location>
        <begin position="136"/>
        <end position="151"/>
    </location>
</feature>
<dbReference type="PANTHER" id="PTHR12886:SF0">
    <property type="entry name" value="GPI MANNOSYLTRANSFERASE 1"/>
    <property type="match status" value="1"/>
</dbReference>
<keyword evidence="7 13" id="KW-0812">Transmembrane</keyword>
<gene>
    <name evidence="14" type="ORF">OFUS_LOCUS7130</name>
</gene>
<dbReference type="EC" id="2.4.1.-" evidence="13"/>
<dbReference type="UniPathway" id="UPA00196"/>
<keyword evidence="10 13" id="KW-0472">Membrane</keyword>
<keyword evidence="6 13" id="KW-0808">Transferase</keyword>
<reference evidence="14" key="1">
    <citation type="submission" date="2022-03" db="EMBL/GenBank/DDBJ databases">
        <authorList>
            <person name="Martin C."/>
        </authorList>
    </citation>
    <scope>NUCLEOTIDE SEQUENCE</scope>
</reference>
<keyword evidence="4 13" id="KW-0337">GPI-anchor biosynthesis</keyword>
<keyword evidence="15" id="KW-1185">Reference proteome</keyword>
<organism evidence="14 15">
    <name type="scientific">Owenia fusiformis</name>
    <name type="common">Polychaete worm</name>
    <dbReference type="NCBI Taxonomy" id="6347"/>
    <lineage>
        <taxon>Eukaryota</taxon>
        <taxon>Metazoa</taxon>
        <taxon>Spiralia</taxon>
        <taxon>Lophotrochozoa</taxon>
        <taxon>Annelida</taxon>
        <taxon>Polychaeta</taxon>
        <taxon>Sedentaria</taxon>
        <taxon>Canalipalpata</taxon>
        <taxon>Sabellida</taxon>
        <taxon>Oweniida</taxon>
        <taxon>Oweniidae</taxon>
        <taxon>Owenia</taxon>
    </lineage>
</organism>